<evidence type="ECO:0000313" key="3">
    <source>
        <dbReference type="Proteomes" id="UP000177029"/>
    </source>
</evidence>
<reference evidence="2 3" key="1">
    <citation type="journal article" date="2016" name="Nat. Commun.">
        <title>Thousands of microbial genomes shed light on interconnected biogeochemical processes in an aquifer system.</title>
        <authorList>
            <person name="Anantharaman K."/>
            <person name="Brown C.T."/>
            <person name="Hug L.A."/>
            <person name="Sharon I."/>
            <person name="Castelle C.J."/>
            <person name="Probst A.J."/>
            <person name="Thomas B.C."/>
            <person name="Singh A."/>
            <person name="Wilkins M.J."/>
            <person name="Karaoz U."/>
            <person name="Brodie E.L."/>
            <person name="Williams K.H."/>
            <person name="Hubbard S.S."/>
            <person name="Banfield J.F."/>
        </authorList>
    </citation>
    <scope>NUCLEOTIDE SEQUENCE [LARGE SCALE GENOMIC DNA]</scope>
</reference>
<dbReference type="Proteomes" id="UP000177029">
    <property type="component" value="Unassembled WGS sequence"/>
</dbReference>
<dbReference type="GO" id="GO:0016020">
    <property type="term" value="C:membrane"/>
    <property type="evidence" value="ECO:0007669"/>
    <property type="project" value="InterPro"/>
</dbReference>
<name>A0A1F8DV87_9BACT</name>
<evidence type="ECO:0000313" key="2">
    <source>
        <dbReference type="EMBL" id="OGM91899.1"/>
    </source>
</evidence>
<dbReference type="SUPFAM" id="SSF47661">
    <property type="entry name" value="t-snare proteins"/>
    <property type="match status" value="1"/>
</dbReference>
<gene>
    <name evidence="2" type="ORF">A2755_00860</name>
</gene>
<dbReference type="EMBL" id="MGIP01000005">
    <property type="protein sequence ID" value="OGM91899.1"/>
    <property type="molecule type" value="Genomic_DNA"/>
</dbReference>
<accession>A0A1F8DV87</accession>
<organism evidence="2 3">
    <name type="scientific">Candidatus Wolfebacteria bacterium RIFCSPHIGHO2_01_FULL_48_22</name>
    <dbReference type="NCBI Taxonomy" id="1802555"/>
    <lineage>
        <taxon>Bacteria</taxon>
        <taxon>Candidatus Wolfeibacteriota</taxon>
    </lineage>
</organism>
<evidence type="ECO:0000256" key="1">
    <source>
        <dbReference type="SAM" id="Coils"/>
    </source>
</evidence>
<dbReference type="GO" id="GO:0016192">
    <property type="term" value="P:vesicle-mediated transport"/>
    <property type="evidence" value="ECO:0007669"/>
    <property type="project" value="InterPro"/>
</dbReference>
<dbReference type="GO" id="GO:0070063">
    <property type="term" value="F:RNA polymerase binding"/>
    <property type="evidence" value="ECO:0007669"/>
    <property type="project" value="InterPro"/>
</dbReference>
<feature type="coiled-coil region" evidence="1">
    <location>
        <begin position="4"/>
        <end position="67"/>
    </location>
</feature>
<evidence type="ECO:0008006" key="4">
    <source>
        <dbReference type="Google" id="ProtNLM"/>
    </source>
</evidence>
<sequence length="151" mass="17039">MLKRKIAEEVVETIKNEVENLKSEYERLSKTAIQAASFWESQHDTTKQELSYEANRIQKRIAILEQSIKRVSTFIPTMLPCDQVEVGAFAKVQTSKGAISHFLILPFAEGEKVGTTMVLSPQSPIFREMHGKRAGELFSFGDATYTVLDVQ</sequence>
<protein>
    <recommendedName>
        <fullName evidence="4">Transcription elongation factor GreA/GreB C-terminal domain-containing protein</fullName>
    </recommendedName>
</protein>
<keyword evidence="1" id="KW-0175">Coiled coil</keyword>
<proteinExistence type="predicted"/>
<dbReference type="PIRSF" id="PIRSF006092">
    <property type="entry name" value="GreA_GreB"/>
    <property type="match status" value="1"/>
</dbReference>
<dbReference type="AlphaFoldDB" id="A0A1F8DV87"/>
<comment type="caution">
    <text evidence="2">The sequence shown here is derived from an EMBL/GenBank/DDBJ whole genome shotgun (WGS) entry which is preliminary data.</text>
</comment>
<dbReference type="InterPro" id="IPR023459">
    <property type="entry name" value="Tscrpt_elong_fac_GreA/B_fam"/>
</dbReference>
<dbReference type="InterPro" id="IPR010989">
    <property type="entry name" value="SNARE"/>
</dbReference>
<dbReference type="STRING" id="1802555.A2755_00860"/>